<feature type="transmembrane region" description="Helical" evidence="9">
    <location>
        <begin position="75"/>
        <end position="100"/>
    </location>
</feature>
<evidence type="ECO:0000256" key="3">
    <source>
        <dbReference type="ARBA" id="ARBA00022475"/>
    </source>
</evidence>
<dbReference type="Proteomes" id="UP001612915">
    <property type="component" value="Unassembled WGS sequence"/>
</dbReference>
<evidence type="ECO:0000256" key="1">
    <source>
        <dbReference type="ARBA" id="ARBA00004651"/>
    </source>
</evidence>
<dbReference type="RefSeq" id="WP_398281575.1">
    <property type="nucleotide sequence ID" value="NZ_JBITLV010000004.1"/>
</dbReference>
<evidence type="ECO:0000313" key="11">
    <source>
        <dbReference type="Proteomes" id="UP001612915"/>
    </source>
</evidence>
<dbReference type="Pfam" id="PF02653">
    <property type="entry name" value="BPD_transp_2"/>
    <property type="match status" value="1"/>
</dbReference>
<protein>
    <recommendedName>
        <fullName evidence="8">Autoinducer 2 import system permease protein LsrD</fullName>
    </recommendedName>
</protein>
<gene>
    <name evidence="10" type="ORF">ACIB24_14555</name>
</gene>
<feature type="transmembrane region" description="Helical" evidence="9">
    <location>
        <begin position="144"/>
        <end position="161"/>
    </location>
</feature>
<evidence type="ECO:0000256" key="8">
    <source>
        <dbReference type="ARBA" id="ARBA00039381"/>
    </source>
</evidence>
<keyword evidence="11" id="KW-1185">Reference proteome</keyword>
<keyword evidence="5 9" id="KW-0812">Transmembrane</keyword>
<keyword evidence="2" id="KW-0813">Transport</keyword>
<keyword evidence="7 9" id="KW-0472">Membrane</keyword>
<dbReference type="CDD" id="cd06579">
    <property type="entry name" value="TM_PBP1_transp_AraH_like"/>
    <property type="match status" value="1"/>
</dbReference>
<feature type="transmembrane region" description="Helical" evidence="9">
    <location>
        <begin position="189"/>
        <end position="213"/>
    </location>
</feature>
<dbReference type="PANTHER" id="PTHR32196">
    <property type="entry name" value="ABC TRANSPORTER PERMEASE PROTEIN YPHD-RELATED-RELATED"/>
    <property type="match status" value="1"/>
</dbReference>
<comment type="caution">
    <text evidence="10">The sequence shown here is derived from an EMBL/GenBank/DDBJ whole genome shotgun (WGS) entry which is preliminary data.</text>
</comment>
<organism evidence="10 11">
    <name type="scientific">Spongisporangium articulatum</name>
    <dbReference type="NCBI Taxonomy" id="3362603"/>
    <lineage>
        <taxon>Bacteria</taxon>
        <taxon>Bacillati</taxon>
        <taxon>Actinomycetota</taxon>
        <taxon>Actinomycetes</taxon>
        <taxon>Kineosporiales</taxon>
        <taxon>Kineosporiaceae</taxon>
        <taxon>Spongisporangium</taxon>
    </lineage>
</organism>
<feature type="transmembrane region" description="Helical" evidence="9">
    <location>
        <begin position="234"/>
        <end position="254"/>
    </location>
</feature>
<reference evidence="10 11" key="1">
    <citation type="submission" date="2024-10" db="EMBL/GenBank/DDBJ databases">
        <title>The Natural Products Discovery Center: Release of the First 8490 Sequenced Strains for Exploring Actinobacteria Biosynthetic Diversity.</title>
        <authorList>
            <person name="Kalkreuter E."/>
            <person name="Kautsar S.A."/>
            <person name="Yang D."/>
            <person name="Bader C.D."/>
            <person name="Teijaro C.N."/>
            <person name="Fluegel L."/>
            <person name="Davis C.M."/>
            <person name="Simpson J.R."/>
            <person name="Lauterbach L."/>
            <person name="Steele A.D."/>
            <person name="Gui C."/>
            <person name="Meng S."/>
            <person name="Li G."/>
            <person name="Viehrig K."/>
            <person name="Ye F."/>
            <person name="Su P."/>
            <person name="Kiefer A.F."/>
            <person name="Nichols A."/>
            <person name="Cepeda A.J."/>
            <person name="Yan W."/>
            <person name="Fan B."/>
            <person name="Jiang Y."/>
            <person name="Adhikari A."/>
            <person name="Zheng C.-J."/>
            <person name="Schuster L."/>
            <person name="Cowan T.M."/>
            <person name="Smanski M.J."/>
            <person name="Chevrette M.G."/>
            <person name="De Carvalho L.P.S."/>
            <person name="Shen B."/>
        </authorList>
    </citation>
    <scope>NUCLEOTIDE SEQUENCE [LARGE SCALE GENOMIC DNA]</scope>
    <source>
        <strain evidence="10 11">NPDC049639</strain>
    </source>
</reference>
<evidence type="ECO:0000256" key="9">
    <source>
        <dbReference type="SAM" id="Phobius"/>
    </source>
</evidence>
<evidence type="ECO:0000256" key="7">
    <source>
        <dbReference type="ARBA" id="ARBA00023136"/>
    </source>
</evidence>
<feature type="transmembrane region" description="Helical" evidence="9">
    <location>
        <begin position="41"/>
        <end position="63"/>
    </location>
</feature>
<keyword evidence="4" id="KW-0997">Cell inner membrane</keyword>
<evidence type="ECO:0000313" key="10">
    <source>
        <dbReference type="EMBL" id="MFI7588287.1"/>
    </source>
</evidence>
<feature type="transmembrane region" description="Helical" evidence="9">
    <location>
        <begin position="312"/>
        <end position="330"/>
    </location>
</feature>
<evidence type="ECO:0000256" key="6">
    <source>
        <dbReference type="ARBA" id="ARBA00022989"/>
    </source>
</evidence>
<evidence type="ECO:0000256" key="5">
    <source>
        <dbReference type="ARBA" id="ARBA00022692"/>
    </source>
</evidence>
<sequence>MSTITEDKPATAHRPAPGDRARRLGKVVATEDFWVNATAPVALVAIMVVFSFLSPAFLTVGNLSGMLSDATIPVTLALAATFAVTLAGIDLSLAATVALGSVTAGVAYDAGWSIWACFAVAMATGLAIGLLNGFFVGWVKIPDFIVTLGSLSLVMGLSLIVSDGQPVQMFSTVLTTIGGDSIGPLRYNIAIALIVAVLLHILLFHTSFGVHLLATGDNTASAKAMGLKVARIKLAGYAIGGALAGLASIQLISFISSSQPTTNTDYLLKAIAAVVLGGVNLFGGRATIVGPVLGAILLTVLQQGLTLIGVEAYYEPLVIGIVVLAAATLMRGRNS</sequence>
<proteinExistence type="predicted"/>
<dbReference type="EMBL" id="JBITLV010000004">
    <property type="protein sequence ID" value="MFI7588287.1"/>
    <property type="molecule type" value="Genomic_DNA"/>
</dbReference>
<dbReference type="InterPro" id="IPR001851">
    <property type="entry name" value="ABC_transp_permease"/>
</dbReference>
<dbReference type="PANTHER" id="PTHR32196:SF71">
    <property type="entry name" value="AUTOINDUCER 2 IMPORT SYSTEM PERMEASE PROTEIN LSRD"/>
    <property type="match status" value="1"/>
</dbReference>
<keyword evidence="3" id="KW-1003">Cell membrane</keyword>
<evidence type="ECO:0000256" key="2">
    <source>
        <dbReference type="ARBA" id="ARBA00022448"/>
    </source>
</evidence>
<name>A0ABW8ARP7_9ACTN</name>
<keyword evidence="6 9" id="KW-1133">Transmembrane helix</keyword>
<feature type="transmembrane region" description="Helical" evidence="9">
    <location>
        <begin position="266"/>
        <end position="283"/>
    </location>
</feature>
<feature type="transmembrane region" description="Helical" evidence="9">
    <location>
        <begin position="112"/>
        <end position="137"/>
    </location>
</feature>
<comment type="subcellular location">
    <subcellularLocation>
        <location evidence="1">Cell membrane</location>
        <topology evidence="1">Multi-pass membrane protein</topology>
    </subcellularLocation>
</comment>
<accession>A0ABW8ARP7</accession>
<evidence type="ECO:0000256" key="4">
    <source>
        <dbReference type="ARBA" id="ARBA00022519"/>
    </source>
</evidence>